<evidence type="ECO:0000256" key="1">
    <source>
        <dbReference type="SAM" id="Coils"/>
    </source>
</evidence>
<feature type="compositionally biased region" description="Low complexity" evidence="2">
    <location>
        <begin position="82"/>
        <end position="92"/>
    </location>
</feature>
<organism evidence="3 4">
    <name type="scientific">Flavobacterium suzhouense</name>
    <dbReference type="NCBI Taxonomy" id="1529638"/>
    <lineage>
        <taxon>Bacteria</taxon>
        <taxon>Pseudomonadati</taxon>
        <taxon>Bacteroidota</taxon>
        <taxon>Flavobacteriia</taxon>
        <taxon>Flavobacteriales</taxon>
        <taxon>Flavobacteriaceae</taxon>
        <taxon>Flavobacterium</taxon>
    </lineage>
</organism>
<reference evidence="4" key="1">
    <citation type="journal article" date="2019" name="Int. J. Syst. Evol. Microbiol.">
        <title>The Global Catalogue of Microorganisms (GCM) 10K type strain sequencing project: providing services to taxonomists for standard genome sequencing and annotation.</title>
        <authorList>
            <consortium name="The Broad Institute Genomics Platform"/>
            <consortium name="The Broad Institute Genome Sequencing Center for Infectious Disease"/>
            <person name="Wu L."/>
            <person name="Ma J."/>
        </authorList>
    </citation>
    <scope>NUCLEOTIDE SEQUENCE [LARGE SCALE GENOMIC DNA]</scope>
    <source>
        <strain evidence="4">KCTC 42107</strain>
    </source>
</reference>
<feature type="compositionally biased region" description="Polar residues" evidence="2">
    <location>
        <begin position="119"/>
        <end position="131"/>
    </location>
</feature>
<dbReference type="EMBL" id="JBHUMD010000024">
    <property type="protein sequence ID" value="MFD2602378.1"/>
    <property type="molecule type" value="Genomic_DNA"/>
</dbReference>
<feature type="compositionally biased region" description="Low complexity" evidence="2">
    <location>
        <begin position="149"/>
        <end position="159"/>
    </location>
</feature>
<evidence type="ECO:0000256" key="2">
    <source>
        <dbReference type="SAM" id="MobiDB-lite"/>
    </source>
</evidence>
<feature type="region of interest" description="Disordered" evidence="2">
    <location>
        <begin position="144"/>
        <end position="163"/>
    </location>
</feature>
<feature type="region of interest" description="Disordered" evidence="2">
    <location>
        <begin position="77"/>
        <end position="134"/>
    </location>
</feature>
<proteinExistence type="predicted"/>
<dbReference type="Proteomes" id="UP001597480">
    <property type="component" value="Unassembled WGS sequence"/>
</dbReference>
<dbReference type="SMART" id="SM00028">
    <property type="entry name" value="TPR"/>
    <property type="match status" value="5"/>
</dbReference>
<feature type="compositionally biased region" description="Basic and acidic residues" evidence="2">
    <location>
        <begin position="103"/>
        <end position="113"/>
    </location>
</feature>
<dbReference type="Gene3D" id="1.25.40.10">
    <property type="entry name" value="Tetratricopeptide repeat domain"/>
    <property type="match status" value="4"/>
</dbReference>
<name>A0ABW5NWD4_9FLAO</name>
<dbReference type="RefSeq" id="WP_379820838.1">
    <property type="nucleotide sequence ID" value="NZ_JBHUMD010000024.1"/>
</dbReference>
<keyword evidence="1" id="KW-0175">Coiled coil</keyword>
<sequence length="943" mass="106754">MKTSTSKYFILFGAVGLAIACSTKKDSFVNRNYHAVTTEYNVLYNGNLALDAGLKDLSTTYEDNFWDVLPIERTQPVVSVNPPSQGSSTTVGSGPGGANASGKDAKSSKDALSLKDPMSSKNFSDKSNAAQNFDLGGKKNAAGLSKGDAAGAQGTAQQTPNFKRAEEKATKAIQKHSMNIGGSEKNPQMDEAYLLLGKSRYYENRYLPALEAFNYILLKYPSSDKIDDAKIWREKTNIRLDNEAIAIRNLKELIKQKRDKMDEQTYADANAMLAQGYLSLQENDSAVTVLKEAAAFTEKNEEKARYHFILGQLQSKLKRPDSAYTEYQTVIDMKRKSPRRYVIQAHAMQAGQFDYKNGDTLVFMEKYRKLLEDRENRPYLDIINHQVGIFYDKQNDEVRAKQYYNKSLRQNSRDRYLTASNYRNIAEINFKEAQYATAGMYYDSTMVFLDNRSREYRSIKKKRDNLADVIKYEAIAKNNDSILSVVAMDEAGRKAYYEDYISKLKAKEEAEKKRLEKEAIKQENLASGGGNFSSAGIAGMSSRGFAGQTGQAGASATGGKFYFNTASTVAYGKQEFKRKWGNRAYSENWRWSSEQTNKAAANAIDGDSIFAGVEGKLPKDGKDKAVEPRFRTDFYISQLPTDKKLLDSLATERNFAYYQLGSIYKDKFKEYRLAADKLERLLQNDPEERLVLPSKYNLYKIYQIIDPAKAEVYKQQILSQYPDSRYAEIIRNPTSDAAKTLTPDAAYDQLFKKYNEGQVREVFAQIDESIDTYTGEEIVSKFELLKAQVSARLMGLEEYKKSLNFVALNYPNSEEGKKAELLLKTDIPNLEKLAFGEPTASWKIVYKFDFADEAKIKPLKDKIEKFIKEGLNNNIKITSDVYTIKENMLVVHGFSSKLAAEEAVSVLKDYKKYKVAEVLEVISTEDYKVVQIKKDFTEFLAIE</sequence>
<evidence type="ECO:0000313" key="4">
    <source>
        <dbReference type="Proteomes" id="UP001597480"/>
    </source>
</evidence>
<dbReference type="InterPro" id="IPR019734">
    <property type="entry name" value="TPR_rpt"/>
</dbReference>
<dbReference type="PROSITE" id="PS51257">
    <property type="entry name" value="PROKAR_LIPOPROTEIN"/>
    <property type="match status" value="1"/>
</dbReference>
<feature type="coiled-coil region" evidence="1">
    <location>
        <begin position="240"/>
        <end position="267"/>
    </location>
</feature>
<dbReference type="SUPFAM" id="SSF48452">
    <property type="entry name" value="TPR-like"/>
    <property type="match status" value="1"/>
</dbReference>
<gene>
    <name evidence="3" type="ORF">ACFSR3_09960</name>
</gene>
<accession>A0ABW5NWD4</accession>
<dbReference type="InterPro" id="IPR011990">
    <property type="entry name" value="TPR-like_helical_dom_sf"/>
</dbReference>
<keyword evidence="4" id="KW-1185">Reference proteome</keyword>
<evidence type="ECO:0000313" key="3">
    <source>
        <dbReference type="EMBL" id="MFD2602378.1"/>
    </source>
</evidence>
<protein>
    <submittedName>
        <fullName evidence="3">Gliding motility protein</fullName>
    </submittedName>
</protein>
<comment type="caution">
    <text evidence="3">The sequence shown here is derived from an EMBL/GenBank/DDBJ whole genome shotgun (WGS) entry which is preliminary data.</text>
</comment>